<dbReference type="PANTHER" id="PTHR46113:SF1">
    <property type="entry name" value="PEPTIDASE M17 LEUCYL AMINOPEPTIDASE N-TERMINAL DOMAIN-CONTAINING PROTEIN"/>
    <property type="match status" value="1"/>
</dbReference>
<protein>
    <submittedName>
        <fullName evidence="3">Uncharacterized protein LOC136090483</fullName>
    </submittedName>
</protein>
<organism evidence="2 3">
    <name type="scientific">Hydra vulgaris</name>
    <name type="common">Hydra</name>
    <name type="synonym">Hydra attenuata</name>
    <dbReference type="NCBI Taxonomy" id="6087"/>
    <lineage>
        <taxon>Eukaryota</taxon>
        <taxon>Metazoa</taxon>
        <taxon>Cnidaria</taxon>
        <taxon>Hydrozoa</taxon>
        <taxon>Hydroidolina</taxon>
        <taxon>Anthoathecata</taxon>
        <taxon>Aplanulata</taxon>
        <taxon>Hydridae</taxon>
        <taxon>Hydra</taxon>
    </lineage>
</organism>
<proteinExistence type="predicted"/>
<dbReference type="RefSeq" id="XP_065673256.1">
    <property type="nucleotide sequence ID" value="XM_065817184.1"/>
</dbReference>
<accession>A0ABM4DFQ4</accession>
<feature type="region of interest" description="Disordered" evidence="1">
    <location>
        <begin position="73"/>
        <end position="102"/>
    </location>
</feature>
<evidence type="ECO:0000313" key="3">
    <source>
        <dbReference type="RefSeq" id="XP_065673256.1"/>
    </source>
</evidence>
<reference evidence="3" key="1">
    <citation type="submission" date="2025-08" db="UniProtKB">
        <authorList>
            <consortium name="RefSeq"/>
        </authorList>
    </citation>
    <scope>IDENTIFICATION</scope>
</reference>
<sequence length="923" mass="105449">MKRIFWIAPELDTLVAIIKADKKRSCRDKTEDIAFLLDQLGDKKTRIGGLDTRYISSVNRSLSKFEMRSSLNETMSESEFSSNGSDKNEDNDDFPYPDPELKKKVKKPDTVLLPKDILKRTADTAVGEGLSHRQHTAMVNSIIAKSGGNIDEFKCSTSTALRAADKVIYDESKRIKDHLRNFRNNNKNILVQLHFDGKVCHEYTDGKKSEKDRLAILINGNMETHLLGIPAISSGTGENQKNAIREILNCFDLTNSIQAVTFDTTRINTGNKNGAVSLLVNEVFQRPVLSIACRHHINELHITHFWKNYPSSATSGPDNMLFKILKSTWNDLDVENQVLRRLTIPDETWLGHQKHESITFCRNIITHGSLKKDGATRKDYIELTELTLMVLSEEKYKFRTPGAIHHARFMAKGIYYLKLQLMMDAIPSLTNRLKNEITEVATFVAVFYTTWFLKAELSAVAPRQDMRALWQMNRFKEYNLIGAESVIESIKRHTWFLDPYLVVLALADENCEERGEIAQKLYSFEFRSLDKYWLARIKANMEVLNSLDFSGPKPPSLVELVTENSWLLFLMIGQSKSDCQWMKTPPEYWTCNDFYLKFKDAIFNLAAVNDCSERTVKLIKDNIDIARKEEKRQDSLLFMHNYKRKLVRCDIKDCLKKHILCNCDEEKKSDDLCTDDNDCDDGESNNDPYFYAEMSTLYNYKHLPNFAKAAIRYGIKKKVFSVKFRIGEQLDIDHSKEVFHLKVIEADDKKETLVHTIAYNSEGEPIIMPGIEKEAHLAFTAESGTKTKKYLTHKIITSGTGVSKANATKEVLNEFNSTETLEAVVLDNTSSNTVGCKLHQNELPIRQVIILLDGNAYDPKKYKGPVCSSVSENSIHELPIIVFSTIMSKIQSFMDERVVSDLSNDQRKLYEYTIGISTGKISK</sequence>
<gene>
    <name evidence="3" type="primary">LOC136090483</name>
</gene>
<evidence type="ECO:0000256" key="1">
    <source>
        <dbReference type="SAM" id="MobiDB-lite"/>
    </source>
</evidence>
<keyword evidence="2" id="KW-1185">Reference proteome</keyword>
<evidence type="ECO:0000313" key="2">
    <source>
        <dbReference type="Proteomes" id="UP001652625"/>
    </source>
</evidence>
<dbReference type="Proteomes" id="UP001652625">
    <property type="component" value="Chromosome 14"/>
</dbReference>
<name>A0ABM4DFQ4_HYDVU</name>
<feature type="compositionally biased region" description="Polar residues" evidence="1">
    <location>
        <begin position="73"/>
        <end position="85"/>
    </location>
</feature>
<dbReference type="PANTHER" id="PTHR46113">
    <property type="entry name" value="SNAC DOMAIN-CONTAINING PROTEIN"/>
    <property type="match status" value="1"/>
</dbReference>
<dbReference type="GeneID" id="136090483"/>